<dbReference type="Proteomes" id="UP000053789">
    <property type="component" value="Unassembled WGS sequence"/>
</dbReference>
<dbReference type="EMBL" id="KN846985">
    <property type="protein sequence ID" value="KIW94576.1"/>
    <property type="molecule type" value="Genomic_DNA"/>
</dbReference>
<dbReference type="HOGENOM" id="CLU_385866_0_0_1"/>
<dbReference type="GeneID" id="27697480"/>
<protein>
    <recommendedName>
        <fullName evidence="3">Fungal N-terminal domain-containing protein</fullName>
    </recommendedName>
</protein>
<evidence type="ECO:0008006" key="3">
    <source>
        <dbReference type="Google" id="ProtNLM"/>
    </source>
</evidence>
<dbReference type="RefSeq" id="XP_016621245.1">
    <property type="nucleotide sequence ID" value="XM_016762298.1"/>
</dbReference>
<sequence length="716" mass="80765">MAEIIGLVGVASQLVEQVVEAISLVKQVWDAYHTLPDQLSRWQSEMEEFRDIVQAVQNEPAFEEKIVIVNLKVCSELVTDIGVKYKSILGTIKGKGHPKLDKLFTTFRKLREEGGLDDLFNQLNRRKGSLLIIINEIQPRFLRALELQLVVVDQKIGDLKCSFLTAQNTVTQLSTKLDRLEATKTQIALEHAYRVQADSPTTSVYWINASTSGSFHQSFRRLVSVVEIPGIDLARADVAQVAKQWLEGQDSGVWLLIIDNADELRLFYPDSYQDDPYRDDPYECDDDAQEPLSNFFPDSNVGSIPLTTRTFAVANRFASERIDAVINVDEMTNAETAELIFSRSGLGPESVSSNDLEKLLGAYLQYLALAITQAACYISERKKFNASVSDYLKLLEGGPQHSESTIMDTLSKEFEAHGRYRKRKFQRHPVAFTCYISFLQIKNSNKQAVKLLSTMATVDRSQIPRDLLLEDSEEQYGETPKLIDAIAILENYHLVTSDDGRVFNMHQLVHLGMRKLLTEGKLDSVADGLLIKLSETFPKPEDEKPEIGDIYASHAKKVIDHDVEGKLLGVKLDRCHYVCRHYLRRGDYNTAFDLARKGADWSRAGVGKKDPKNLGCPGRSGICFTETGPVYRRQRLQKIVRTKIKALSCVNSATASSATCPLAAHTLRVSGQWTLPLWNDLKQICRIRQILKRTRRTQTQVQLHNQNVSYNLSDHG</sequence>
<gene>
    <name evidence="1" type="ORF">Z519_04552</name>
</gene>
<dbReference type="AlphaFoldDB" id="A0A0D2EXE9"/>
<reference evidence="1" key="1">
    <citation type="submission" date="2015-01" db="EMBL/GenBank/DDBJ databases">
        <title>The Genome Sequence of Cladophialophora bantiana CBS 173.52.</title>
        <authorList>
            <consortium name="The Broad Institute Genomics Platform"/>
            <person name="Cuomo C."/>
            <person name="de Hoog S."/>
            <person name="Gorbushina A."/>
            <person name="Stielow B."/>
            <person name="Teixiera M."/>
            <person name="Abouelleil A."/>
            <person name="Chapman S.B."/>
            <person name="Priest M."/>
            <person name="Young S.K."/>
            <person name="Wortman J."/>
            <person name="Nusbaum C."/>
            <person name="Birren B."/>
        </authorList>
    </citation>
    <scope>NUCLEOTIDE SEQUENCE [LARGE SCALE GENOMIC DNA]</scope>
    <source>
        <strain evidence="1">CBS 173.52</strain>
    </source>
</reference>
<organism evidence="1 2">
    <name type="scientific">Cladophialophora bantiana (strain ATCC 10958 / CBS 173.52 / CDC B-1940 / NIH 8579)</name>
    <name type="common">Xylohypha bantiana</name>
    <dbReference type="NCBI Taxonomy" id="1442370"/>
    <lineage>
        <taxon>Eukaryota</taxon>
        <taxon>Fungi</taxon>
        <taxon>Dikarya</taxon>
        <taxon>Ascomycota</taxon>
        <taxon>Pezizomycotina</taxon>
        <taxon>Eurotiomycetes</taxon>
        <taxon>Chaetothyriomycetidae</taxon>
        <taxon>Chaetothyriales</taxon>
        <taxon>Herpotrichiellaceae</taxon>
        <taxon>Cladophialophora</taxon>
    </lineage>
</organism>
<dbReference type="OrthoDB" id="1658288at2759"/>
<dbReference type="SUPFAM" id="SSF52540">
    <property type="entry name" value="P-loop containing nucleoside triphosphate hydrolases"/>
    <property type="match status" value="1"/>
</dbReference>
<dbReference type="VEuPathDB" id="FungiDB:Z519_04552"/>
<evidence type="ECO:0000313" key="2">
    <source>
        <dbReference type="Proteomes" id="UP000053789"/>
    </source>
</evidence>
<keyword evidence="2" id="KW-1185">Reference proteome</keyword>
<dbReference type="Gene3D" id="3.40.50.300">
    <property type="entry name" value="P-loop containing nucleotide triphosphate hydrolases"/>
    <property type="match status" value="1"/>
</dbReference>
<accession>A0A0D2EXE9</accession>
<dbReference type="InterPro" id="IPR027417">
    <property type="entry name" value="P-loop_NTPase"/>
</dbReference>
<evidence type="ECO:0000313" key="1">
    <source>
        <dbReference type="EMBL" id="KIW94576.1"/>
    </source>
</evidence>
<name>A0A0D2EXE9_CLAB1</name>
<dbReference type="PANTHER" id="PTHR46082:SF6">
    <property type="entry name" value="AAA+ ATPASE DOMAIN-CONTAINING PROTEIN-RELATED"/>
    <property type="match status" value="1"/>
</dbReference>
<dbReference type="PANTHER" id="PTHR46082">
    <property type="entry name" value="ATP/GTP-BINDING PROTEIN-RELATED"/>
    <property type="match status" value="1"/>
</dbReference>
<dbReference type="InterPro" id="IPR053137">
    <property type="entry name" value="NLR-like"/>
</dbReference>
<proteinExistence type="predicted"/>